<evidence type="ECO:0000313" key="2">
    <source>
        <dbReference type="Proteomes" id="UP000664940"/>
    </source>
</evidence>
<accession>A0A834ANF5</accession>
<dbReference type="Proteomes" id="UP000664940">
    <property type="component" value="Unassembled WGS sequence"/>
</dbReference>
<organism evidence="1 2">
    <name type="scientific">Phyllostomus discolor</name>
    <name type="common">pale spear-nosed bat</name>
    <dbReference type="NCBI Taxonomy" id="89673"/>
    <lineage>
        <taxon>Eukaryota</taxon>
        <taxon>Metazoa</taxon>
        <taxon>Chordata</taxon>
        <taxon>Craniata</taxon>
        <taxon>Vertebrata</taxon>
        <taxon>Euteleostomi</taxon>
        <taxon>Mammalia</taxon>
        <taxon>Eutheria</taxon>
        <taxon>Laurasiatheria</taxon>
        <taxon>Chiroptera</taxon>
        <taxon>Yangochiroptera</taxon>
        <taxon>Phyllostomidae</taxon>
        <taxon>Phyllostominae</taxon>
        <taxon>Phyllostomus</taxon>
    </lineage>
</organism>
<protein>
    <submittedName>
        <fullName evidence="1">Uncharacterized protein</fullName>
    </submittedName>
</protein>
<name>A0A834ANF5_9CHIR</name>
<proteinExistence type="predicted"/>
<gene>
    <name evidence="1" type="ORF">HJG60_010593</name>
</gene>
<evidence type="ECO:0000313" key="1">
    <source>
        <dbReference type="EMBL" id="KAF6114632.1"/>
    </source>
</evidence>
<dbReference type="AlphaFoldDB" id="A0A834ANF5"/>
<reference evidence="1 2" key="1">
    <citation type="journal article" date="2020" name="Nature">
        <title>Six reference-quality genomes reveal evolution of bat adaptations.</title>
        <authorList>
            <person name="Jebb D."/>
            <person name="Huang Z."/>
            <person name="Pippel M."/>
            <person name="Hughes G.M."/>
            <person name="Lavrichenko K."/>
            <person name="Devanna P."/>
            <person name="Winkler S."/>
            <person name="Jermiin L.S."/>
            <person name="Skirmuntt E.C."/>
            <person name="Katzourakis A."/>
            <person name="Burkitt-Gray L."/>
            <person name="Ray D.A."/>
            <person name="Sullivan K.A.M."/>
            <person name="Roscito J.G."/>
            <person name="Kirilenko B.M."/>
            <person name="Davalos L.M."/>
            <person name="Corthals A.P."/>
            <person name="Power M.L."/>
            <person name="Jones G."/>
            <person name="Ransome R.D."/>
            <person name="Dechmann D.K.N."/>
            <person name="Locatelli A.G."/>
            <person name="Puechmaille S.J."/>
            <person name="Fedrigo O."/>
            <person name="Jarvis E.D."/>
            <person name="Hiller M."/>
            <person name="Vernes S.C."/>
            <person name="Myers E.W."/>
            <person name="Teeling E.C."/>
        </authorList>
    </citation>
    <scope>NUCLEOTIDE SEQUENCE [LARGE SCALE GENOMIC DNA]</scope>
    <source>
        <strain evidence="1">Bat1K_MPI-CBG_1</strain>
    </source>
</reference>
<comment type="caution">
    <text evidence="1">The sequence shown here is derived from an EMBL/GenBank/DDBJ whole genome shotgun (WGS) entry which is preliminary data.</text>
</comment>
<sequence>MCPFLYLPSSSSEKLSSTVVSAFPLANDTQNSLQLRFQIWHFQTVPQTSLPTWPYAFCIQHLQNSVISQTSHLILYSLLINTVGPSQRLNQGVRPPSPLSHTMNQVLPFCFKITVKSTPSSHSALPPECTLIFLGYL</sequence>
<dbReference type="EMBL" id="JABVXQ010000004">
    <property type="protein sequence ID" value="KAF6114632.1"/>
    <property type="molecule type" value="Genomic_DNA"/>
</dbReference>